<dbReference type="Gene3D" id="3.40.50.300">
    <property type="entry name" value="P-loop containing nucleotide triphosphate hydrolases"/>
    <property type="match status" value="1"/>
</dbReference>
<feature type="domain" description="Thymidylate kinase-like" evidence="9">
    <location>
        <begin position="16"/>
        <end position="207"/>
    </location>
</feature>
<proteinExistence type="inferred from homology"/>
<keyword evidence="6 8" id="KW-0067">ATP-binding</keyword>
<dbReference type="Proteomes" id="UP000033867">
    <property type="component" value="Unassembled WGS sequence"/>
</dbReference>
<dbReference type="PANTHER" id="PTHR10344">
    <property type="entry name" value="THYMIDYLATE KINASE"/>
    <property type="match status" value="1"/>
</dbReference>
<dbReference type="PANTHER" id="PTHR10344:SF4">
    <property type="entry name" value="UMP-CMP KINASE 2, MITOCHONDRIAL"/>
    <property type="match status" value="1"/>
</dbReference>
<dbReference type="GO" id="GO:0006233">
    <property type="term" value="P:dTDP biosynthetic process"/>
    <property type="evidence" value="ECO:0007669"/>
    <property type="project" value="InterPro"/>
</dbReference>
<dbReference type="GO" id="GO:0006227">
    <property type="term" value="P:dUDP biosynthetic process"/>
    <property type="evidence" value="ECO:0007669"/>
    <property type="project" value="TreeGrafter"/>
</dbReference>
<feature type="binding site" evidence="8">
    <location>
        <begin position="18"/>
        <end position="25"/>
    </location>
    <ligand>
        <name>ATP</name>
        <dbReference type="ChEBI" id="CHEBI:30616"/>
    </ligand>
</feature>
<gene>
    <name evidence="8" type="primary">tmk</name>
    <name evidence="10" type="ORF">UV42_C0004G0027</name>
</gene>
<evidence type="ECO:0000256" key="4">
    <source>
        <dbReference type="ARBA" id="ARBA00022741"/>
    </source>
</evidence>
<sequence length="234" mass="26581">MSHTSNTKSKGLFIMLEGTDGSGKTLQTELLQKRLLKEGYNVEQISFPQYGEKSAALVEDYLNGTFGTADEVGPYRASVLYAVDRYAAKAKIEGWLAAGNIVIANRYVASNMGHQGGKISDPEERQKYFDWNYHLEYTIFDIPRPDINIILHVTPEISQRLVDKKDERTYLTEGKTRDIHEDDLTHLKNAEQAYLDIAKKFPEFFLIECVEANDILPANTIHETIWNILAPKLP</sequence>
<dbReference type="InterPro" id="IPR027417">
    <property type="entry name" value="P-loop_NTPase"/>
</dbReference>
<dbReference type="AlphaFoldDB" id="A0A0G1BHC4"/>
<dbReference type="HAMAP" id="MF_00165">
    <property type="entry name" value="Thymidylate_kinase"/>
    <property type="match status" value="1"/>
</dbReference>
<evidence type="ECO:0000256" key="3">
    <source>
        <dbReference type="ARBA" id="ARBA00022727"/>
    </source>
</evidence>
<dbReference type="GO" id="GO:0005829">
    <property type="term" value="C:cytosol"/>
    <property type="evidence" value="ECO:0007669"/>
    <property type="project" value="TreeGrafter"/>
</dbReference>
<dbReference type="InterPro" id="IPR018094">
    <property type="entry name" value="Thymidylate_kinase"/>
</dbReference>
<evidence type="ECO:0000256" key="8">
    <source>
        <dbReference type="HAMAP-Rule" id="MF_00165"/>
    </source>
</evidence>
<name>A0A0G1BHC4_9BACT</name>
<dbReference type="GO" id="GO:0006235">
    <property type="term" value="P:dTTP biosynthetic process"/>
    <property type="evidence" value="ECO:0007669"/>
    <property type="project" value="UniProtKB-UniRule"/>
</dbReference>
<comment type="catalytic activity">
    <reaction evidence="7 8">
        <text>dTMP + ATP = dTDP + ADP</text>
        <dbReference type="Rhea" id="RHEA:13517"/>
        <dbReference type="ChEBI" id="CHEBI:30616"/>
        <dbReference type="ChEBI" id="CHEBI:58369"/>
        <dbReference type="ChEBI" id="CHEBI:63528"/>
        <dbReference type="ChEBI" id="CHEBI:456216"/>
        <dbReference type="EC" id="2.7.4.9"/>
    </reaction>
</comment>
<evidence type="ECO:0000256" key="5">
    <source>
        <dbReference type="ARBA" id="ARBA00022777"/>
    </source>
</evidence>
<dbReference type="GO" id="GO:0004798">
    <property type="term" value="F:dTMP kinase activity"/>
    <property type="evidence" value="ECO:0007669"/>
    <property type="project" value="UniProtKB-UniRule"/>
</dbReference>
<keyword evidence="2 8" id="KW-0808">Transferase</keyword>
<reference evidence="10 11" key="1">
    <citation type="journal article" date="2015" name="Nature">
        <title>rRNA introns, odd ribosomes, and small enigmatic genomes across a large radiation of phyla.</title>
        <authorList>
            <person name="Brown C.T."/>
            <person name="Hug L.A."/>
            <person name="Thomas B.C."/>
            <person name="Sharon I."/>
            <person name="Castelle C.J."/>
            <person name="Singh A."/>
            <person name="Wilkins M.J."/>
            <person name="Williams K.H."/>
            <person name="Banfield J.F."/>
        </authorList>
    </citation>
    <scope>NUCLEOTIDE SEQUENCE [LARGE SCALE GENOMIC DNA]</scope>
</reference>
<evidence type="ECO:0000313" key="11">
    <source>
        <dbReference type="Proteomes" id="UP000033867"/>
    </source>
</evidence>
<keyword evidence="4 8" id="KW-0547">Nucleotide-binding</keyword>
<dbReference type="SUPFAM" id="SSF52540">
    <property type="entry name" value="P-loop containing nucleoside triphosphate hydrolases"/>
    <property type="match status" value="1"/>
</dbReference>
<evidence type="ECO:0000259" key="9">
    <source>
        <dbReference type="Pfam" id="PF02223"/>
    </source>
</evidence>
<dbReference type="GO" id="GO:0005524">
    <property type="term" value="F:ATP binding"/>
    <property type="evidence" value="ECO:0007669"/>
    <property type="project" value="UniProtKB-UniRule"/>
</dbReference>
<evidence type="ECO:0000313" key="10">
    <source>
        <dbReference type="EMBL" id="KKS72815.1"/>
    </source>
</evidence>
<keyword evidence="3 8" id="KW-0545">Nucleotide biosynthesis</keyword>
<comment type="function">
    <text evidence="8">Phosphorylation of dTMP to form dTDP in both de novo and salvage pathways of dTTP synthesis.</text>
</comment>
<dbReference type="Pfam" id="PF02223">
    <property type="entry name" value="Thymidylate_kin"/>
    <property type="match status" value="1"/>
</dbReference>
<evidence type="ECO:0000256" key="7">
    <source>
        <dbReference type="ARBA" id="ARBA00048743"/>
    </source>
</evidence>
<accession>A0A0G1BHC4</accession>
<dbReference type="EC" id="2.7.4.9" evidence="8"/>
<evidence type="ECO:0000256" key="2">
    <source>
        <dbReference type="ARBA" id="ARBA00022679"/>
    </source>
</evidence>
<comment type="similarity">
    <text evidence="1 8">Belongs to the thymidylate kinase family.</text>
</comment>
<dbReference type="EMBL" id="LCEK01000004">
    <property type="protein sequence ID" value="KKS72815.1"/>
    <property type="molecule type" value="Genomic_DNA"/>
</dbReference>
<keyword evidence="5 8" id="KW-0418">Kinase</keyword>
<dbReference type="CDD" id="cd01672">
    <property type="entry name" value="TMPK"/>
    <property type="match status" value="1"/>
</dbReference>
<protein>
    <recommendedName>
        <fullName evidence="8">Thymidylate kinase</fullName>
        <ecNumber evidence="8">2.7.4.9</ecNumber>
    </recommendedName>
    <alternativeName>
        <fullName evidence="8">dTMP kinase</fullName>
    </alternativeName>
</protein>
<evidence type="ECO:0000256" key="1">
    <source>
        <dbReference type="ARBA" id="ARBA00009776"/>
    </source>
</evidence>
<evidence type="ECO:0000256" key="6">
    <source>
        <dbReference type="ARBA" id="ARBA00022840"/>
    </source>
</evidence>
<dbReference type="InterPro" id="IPR039430">
    <property type="entry name" value="Thymidylate_kin-like_dom"/>
</dbReference>
<comment type="caution">
    <text evidence="10">The sequence shown here is derived from an EMBL/GenBank/DDBJ whole genome shotgun (WGS) entry which is preliminary data.</text>
</comment>
<organism evidence="10 11">
    <name type="scientific">Candidatus Magasanikbacteria bacterium GW2011_GWE2_42_7</name>
    <dbReference type="NCBI Taxonomy" id="1619052"/>
    <lineage>
        <taxon>Bacteria</taxon>
        <taxon>Candidatus Magasanikiibacteriota</taxon>
    </lineage>
</organism>